<sequence length="367" mass="40522">MVSSSSVPSSSPASSSSASPMISESLHNIRPTQSSPYLMQLLELEISKPVIDYIVYYISHIVGQESVEQPITHHPMTRGRSSKRPSRQSKASDSPSSANATSFVKRVLRRASVTMAELLATLTYIDRARPYLQVSSDSKYPFERVFLGALIVASKFLNDSCLPNMHWAQCTRLFGKHDVGRIEREFLEVLDWELRLTEDDLLSHYDSLILATFPDAPEVSLSTTSTQCSTSGIPRVCGQERPHCVDEVGELSFPSPAHQRSNTSHPTRLPLIIQLPSPSDPISPIQPTSVSLPTPELEFDDNCSSFDSDSISSCSPPLLTPPSSLTTKDSDGGSRKSTGSFWDTFFTSMRIQEAASPIMRYQERCLS</sequence>
<accession>A0AA38UH70</accession>
<proteinExistence type="predicted"/>
<dbReference type="Gene3D" id="1.10.472.10">
    <property type="entry name" value="Cyclin-like"/>
    <property type="match status" value="1"/>
</dbReference>
<dbReference type="EMBL" id="MU806053">
    <property type="protein sequence ID" value="KAJ3841065.1"/>
    <property type="molecule type" value="Genomic_DNA"/>
</dbReference>
<dbReference type="InterPro" id="IPR006671">
    <property type="entry name" value="Cyclin_N"/>
</dbReference>
<dbReference type="Pfam" id="PF00134">
    <property type="entry name" value="Cyclin_N"/>
    <property type="match status" value="1"/>
</dbReference>
<feature type="compositionally biased region" description="Low complexity" evidence="1">
    <location>
        <begin position="271"/>
        <end position="287"/>
    </location>
</feature>
<dbReference type="Proteomes" id="UP001163846">
    <property type="component" value="Unassembled WGS sequence"/>
</dbReference>
<feature type="compositionally biased region" description="Basic residues" evidence="1">
    <location>
        <begin position="75"/>
        <end position="87"/>
    </location>
</feature>
<dbReference type="GO" id="GO:0019901">
    <property type="term" value="F:protein kinase binding"/>
    <property type="evidence" value="ECO:0007669"/>
    <property type="project" value="InterPro"/>
</dbReference>
<dbReference type="GO" id="GO:0000307">
    <property type="term" value="C:cyclin-dependent protein kinase holoenzyme complex"/>
    <property type="evidence" value="ECO:0007669"/>
    <property type="project" value="TreeGrafter"/>
</dbReference>
<feature type="compositionally biased region" description="Low complexity" evidence="1">
    <location>
        <begin position="1"/>
        <end position="20"/>
    </location>
</feature>
<comment type="caution">
    <text evidence="3">The sequence shown here is derived from an EMBL/GenBank/DDBJ whole genome shotgun (WGS) entry which is preliminary data.</text>
</comment>
<dbReference type="SUPFAM" id="SSF47954">
    <property type="entry name" value="Cyclin-like"/>
    <property type="match status" value="1"/>
</dbReference>
<feature type="compositionally biased region" description="Polar residues" evidence="1">
    <location>
        <begin position="88"/>
        <end position="98"/>
    </location>
</feature>
<name>A0AA38UH70_9AGAR</name>
<dbReference type="GO" id="GO:0005634">
    <property type="term" value="C:nucleus"/>
    <property type="evidence" value="ECO:0007669"/>
    <property type="project" value="TreeGrafter"/>
</dbReference>
<keyword evidence="4" id="KW-1185">Reference proteome</keyword>
<evidence type="ECO:0000256" key="1">
    <source>
        <dbReference type="SAM" id="MobiDB-lite"/>
    </source>
</evidence>
<protein>
    <recommendedName>
        <fullName evidence="2">Cyclin N-terminal domain-containing protein</fullName>
    </recommendedName>
</protein>
<feature type="region of interest" description="Disordered" evidence="1">
    <location>
        <begin position="271"/>
        <end position="336"/>
    </location>
</feature>
<evidence type="ECO:0000313" key="4">
    <source>
        <dbReference type="Proteomes" id="UP001163846"/>
    </source>
</evidence>
<feature type="region of interest" description="Disordered" evidence="1">
    <location>
        <begin position="1"/>
        <end position="23"/>
    </location>
</feature>
<dbReference type="InterPro" id="IPR036915">
    <property type="entry name" value="Cyclin-like_sf"/>
</dbReference>
<evidence type="ECO:0000313" key="3">
    <source>
        <dbReference type="EMBL" id="KAJ3841065.1"/>
    </source>
</evidence>
<gene>
    <name evidence="3" type="ORF">F5878DRAFT_611298</name>
</gene>
<evidence type="ECO:0000259" key="2">
    <source>
        <dbReference type="Pfam" id="PF00134"/>
    </source>
</evidence>
<reference evidence="3" key="1">
    <citation type="submission" date="2022-08" db="EMBL/GenBank/DDBJ databases">
        <authorList>
            <consortium name="DOE Joint Genome Institute"/>
            <person name="Min B."/>
            <person name="Riley R."/>
            <person name="Sierra-Patev S."/>
            <person name="Naranjo-Ortiz M."/>
            <person name="Looney B."/>
            <person name="Konkel Z."/>
            <person name="Slot J.C."/>
            <person name="Sakamoto Y."/>
            <person name="Steenwyk J.L."/>
            <person name="Rokas A."/>
            <person name="Carro J."/>
            <person name="Camarero S."/>
            <person name="Ferreira P."/>
            <person name="Molpeceres G."/>
            <person name="Ruiz-Duenas F.J."/>
            <person name="Serrano A."/>
            <person name="Henrissat B."/>
            <person name="Drula E."/>
            <person name="Hughes K.W."/>
            <person name="Mata J.L."/>
            <person name="Ishikawa N.K."/>
            <person name="Vargas-Isla R."/>
            <person name="Ushijima S."/>
            <person name="Smith C.A."/>
            <person name="Ahrendt S."/>
            <person name="Andreopoulos W."/>
            <person name="He G."/>
            <person name="Labutti K."/>
            <person name="Lipzen A."/>
            <person name="Ng V."/>
            <person name="Sandor L."/>
            <person name="Barry K."/>
            <person name="Martinez A.T."/>
            <person name="Xiao Y."/>
            <person name="Gibbons J.G."/>
            <person name="Terashima K."/>
            <person name="Hibbett D.S."/>
            <person name="Grigoriev I.V."/>
        </authorList>
    </citation>
    <scope>NUCLEOTIDE SEQUENCE</scope>
    <source>
        <strain evidence="3">TFB9207</strain>
    </source>
</reference>
<feature type="domain" description="Cyclin N-terminal" evidence="2">
    <location>
        <begin position="95"/>
        <end position="195"/>
    </location>
</feature>
<feature type="region of interest" description="Disordered" evidence="1">
    <location>
        <begin position="69"/>
        <end position="98"/>
    </location>
</feature>
<dbReference type="PANTHER" id="PTHR15615:SF10">
    <property type="entry name" value="PHO85 CYCLIN-2-RELATED"/>
    <property type="match status" value="1"/>
</dbReference>
<organism evidence="3 4">
    <name type="scientific">Lentinula raphanica</name>
    <dbReference type="NCBI Taxonomy" id="153919"/>
    <lineage>
        <taxon>Eukaryota</taxon>
        <taxon>Fungi</taxon>
        <taxon>Dikarya</taxon>
        <taxon>Basidiomycota</taxon>
        <taxon>Agaricomycotina</taxon>
        <taxon>Agaricomycetes</taxon>
        <taxon>Agaricomycetidae</taxon>
        <taxon>Agaricales</taxon>
        <taxon>Marasmiineae</taxon>
        <taxon>Omphalotaceae</taxon>
        <taxon>Lentinula</taxon>
    </lineage>
</organism>
<dbReference type="PANTHER" id="PTHR15615">
    <property type="match status" value="1"/>
</dbReference>
<dbReference type="GO" id="GO:0016538">
    <property type="term" value="F:cyclin-dependent protein serine/threonine kinase regulator activity"/>
    <property type="evidence" value="ECO:0007669"/>
    <property type="project" value="TreeGrafter"/>
</dbReference>
<dbReference type="CDD" id="cd20557">
    <property type="entry name" value="CYCLIN_ScPCL1-like"/>
    <property type="match status" value="1"/>
</dbReference>
<dbReference type="InterPro" id="IPR013922">
    <property type="entry name" value="Cyclin_PHO80-like"/>
</dbReference>
<feature type="compositionally biased region" description="Low complexity" evidence="1">
    <location>
        <begin position="302"/>
        <end position="327"/>
    </location>
</feature>
<dbReference type="AlphaFoldDB" id="A0AA38UH70"/>